<protein>
    <recommendedName>
        <fullName evidence="4">Pseudopilin GspJ</fullName>
    </recommendedName>
</protein>
<dbReference type="Proteomes" id="UP000319143">
    <property type="component" value="Unassembled WGS sequence"/>
</dbReference>
<keyword evidence="3" id="KW-1185">Reference proteome</keyword>
<comment type="caution">
    <text evidence="2">The sequence shown here is derived from an EMBL/GenBank/DDBJ whole genome shotgun (WGS) entry which is preliminary data.</text>
</comment>
<feature type="transmembrane region" description="Helical" evidence="1">
    <location>
        <begin position="12"/>
        <end position="32"/>
    </location>
</feature>
<keyword evidence="1" id="KW-0472">Membrane</keyword>
<evidence type="ECO:0000256" key="1">
    <source>
        <dbReference type="SAM" id="Phobius"/>
    </source>
</evidence>
<keyword evidence="1" id="KW-1133">Transmembrane helix</keyword>
<evidence type="ECO:0000313" key="2">
    <source>
        <dbReference type="EMBL" id="TWU32983.1"/>
    </source>
</evidence>
<dbReference type="OrthoDB" id="273848at2"/>
<keyword evidence="1" id="KW-0812">Transmembrane</keyword>
<reference evidence="2 3" key="1">
    <citation type="submission" date="2019-02" db="EMBL/GenBank/DDBJ databases">
        <title>Deep-cultivation of Planctomycetes and their phenomic and genomic characterization uncovers novel biology.</title>
        <authorList>
            <person name="Wiegand S."/>
            <person name="Jogler M."/>
            <person name="Boedeker C."/>
            <person name="Pinto D."/>
            <person name="Vollmers J."/>
            <person name="Rivas-Marin E."/>
            <person name="Kohn T."/>
            <person name="Peeters S.H."/>
            <person name="Heuer A."/>
            <person name="Rast P."/>
            <person name="Oberbeckmann S."/>
            <person name="Bunk B."/>
            <person name="Jeske O."/>
            <person name="Meyerdierks A."/>
            <person name="Storesund J.E."/>
            <person name="Kallscheuer N."/>
            <person name="Luecker S."/>
            <person name="Lage O.M."/>
            <person name="Pohl T."/>
            <person name="Merkel B.J."/>
            <person name="Hornburger P."/>
            <person name="Mueller R.-W."/>
            <person name="Bruemmer F."/>
            <person name="Labrenz M."/>
            <person name="Spormann A.M."/>
            <person name="Op Den Camp H."/>
            <person name="Overmann J."/>
            <person name="Amann R."/>
            <person name="Jetten M.S.M."/>
            <person name="Mascher T."/>
            <person name="Medema M.H."/>
            <person name="Devos D.P."/>
            <person name="Kaster A.-K."/>
            <person name="Ovreas L."/>
            <person name="Rohde M."/>
            <person name="Galperin M.Y."/>
            <person name="Jogler C."/>
        </authorList>
    </citation>
    <scope>NUCLEOTIDE SEQUENCE [LARGE SCALE GENOMIC DNA]</scope>
    <source>
        <strain evidence="2 3">Poly41</strain>
    </source>
</reference>
<dbReference type="EMBL" id="SJPV01000011">
    <property type="protein sequence ID" value="TWU32983.1"/>
    <property type="molecule type" value="Genomic_DNA"/>
</dbReference>
<evidence type="ECO:0000313" key="3">
    <source>
        <dbReference type="Proteomes" id="UP000319143"/>
    </source>
</evidence>
<name>A0A5C6D707_9BACT</name>
<gene>
    <name evidence="2" type="ORF">Poly41_53620</name>
</gene>
<sequence precursor="true">MTTKACLGHTLIEMVVSMSVGTSLMVLAVGLVHQSMRIKSISDERSDQNRTTQRLIQHFRDDVHHARSIETVANGMKIITPDEQQITYLVETEQVDRMETRPDGRVRRESYLLAKSFAAAFAVTSDQQQAEVVIQCVFENEKPRIDRRGIANVGRLADRMTPAEKPR</sequence>
<dbReference type="RefSeq" id="WP_146530154.1">
    <property type="nucleotide sequence ID" value="NZ_SJPV01000011.1"/>
</dbReference>
<evidence type="ECO:0008006" key="4">
    <source>
        <dbReference type="Google" id="ProtNLM"/>
    </source>
</evidence>
<organism evidence="2 3">
    <name type="scientific">Novipirellula artificiosorum</name>
    <dbReference type="NCBI Taxonomy" id="2528016"/>
    <lineage>
        <taxon>Bacteria</taxon>
        <taxon>Pseudomonadati</taxon>
        <taxon>Planctomycetota</taxon>
        <taxon>Planctomycetia</taxon>
        <taxon>Pirellulales</taxon>
        <taxon>Pirellulaceae</taxon>
        <taxon>Novipirellula</taxon>
    </lineage>
</organism>
<dbReference type="AlphaFoldDB" id="A0A5C6D707"/>
<proteinExistence type="predicted"/>
<accession>A0A5C6D707</accession>